<dbReference type="PANTHER" id="PTHR35936">
    <property type="entry name" value="MEMBRANE-BOUND LYTIC MUREIN TRANSGLYCOSYLASE F"/>
    <property type="match status" value="1"/>
</dbReference>
<comment type="similarity">
    <text evidence="1">Belongs to the bacterial solute-binding protein 3 family.</text>
</comment>
<feature type="signal peptide" evidence="2">
    <location>
        <begin position="1"/>
        <end position="18"/>
    </location>
</feature>
<accession>A0A4P9VW04</accession>
<dbReference type="EMBL" id="NDXW01000001">
    <property type="protein sequence ID" value="RDH46562.1"/>
    <property type="molecule type" value="Genomic_DNA"/>
</dbReference>
<evidence type="ECO:0000313" key="3">
    <source>
        <dbReference type="EMBL" id="RDH46562.1"/>
    </source>
</evidence>
<dbReference type="Gene3D" id="3.40.190.10">
    <property type="entry name" value="Periplasmic binding protein-like II"/>
    <property type="match status" value="2"/>
</dbReference>
<evidence type="ECO:0000256" key="2">
    <source>
        <dbReference type="SAM" id="SignalP"/>
    </source>
</evidence>
<protein>
    <submittedName>
        <fullName evidence="3">Uncharacterized protein</fullName>
    </submittedName>
</protein>
<evidence type="ECO:0000313" key="4">
    <source>
        <dbReference type="Proteomes" id="UP000257039"/>
    </source>
</evidence>
<dbReference type="RefSeq" id="WP_094789290.1">
    <property type="nucleotide sequence ID" value="NZ_NDXW01000001.1"/>
</dbReference>
<keyword evidence="2" id="KW-0732">Signal</keyword>
<dbReference type="Proteomes" id="UP000257039">
    <property type="component" value="Unassembled WGS sequence"/>
</dbReference>
<comment type="caution">
    <text evidence="3">The sequence shown here is derived from an EMBL/GenBank/DDBJ whole genome shotgun (WGS) entry which is preliminary data.</text>
</comment>
<feature type="chain" id="PRO_5021011993" evidence="2">
    <location>
        <begin position="19"/>
        <end position="266"/>
    </location>
</feature>
<gene>
    <name evidence="3" type="ORF">B9G39_25610</name>
</gene>
<name>A0A4P9VW04_9GAMM</name>
<dbReference type="AlphaFoldDB" id="A0A4P9VW04"/>
<reference evidence="3 4" key="1">
    <citation type="submission" date="2017-04" db="EMBL/GenBank/DDBJ databases">
        <title>Draft genome sequence of Zooshikella ganghwensis VG4 isolated from Red Sea sediments.</title>
        <authorList>
            <person name="Rehman Z."/>
            <person name="Alam I."/>
            <person name="Kamau A."/>
            <person name="Bajic V."/>
            <person name="Leiknes T."/>
        </authorList>
    </citation>
    <scope>NUCLEOTIDE SEQUENCE [LARGE SCALE GENOMIC DNA]</scope>
    <source>
        <strain evidence="3 4">VG4</strain>
    </source>
</reference>
<keyword evidence="4" id="KW-1185">Reference proteome</keyword>
<sequence>MKKWLLMLLGAAPLMVFAAQKTNELVNIVKEQPLRSVSVAAPERDKFSNKDGSGFYWELLKTIYEPLGIELKHLSMPSARALKIADQKYQLLDGLIAQPKLTGYDLLLPKYATHTEKISVVYKKRVIWKWTGKALLKHRIVTWPVGMNLIGKDKRNFKLREFKTDKEAVELVDTGKVHFLIDKSYKIQALFDEGLLGKERFEVADFETEQEAFIAFVNRDHSRYLIKIFNTRIEELFKVGKLQAIYDKWNIPMPKSLKTQLTVNDT</sequence>
<dbReference type="PANTHER" id="PTHR35936:SF6">
    <property type="entry name" value="AMINO ACID ABC TRANSPORTER SUBSTRATE-BINDING PAAT FAMILY PROTEIN"/>
    <property type="match status" value="1"/>
</dbReference>
<evidence type="ECO:0000256" key="1">
    <source>
        <dbReference type="ARBA" id="ARBA00010333"/>
    </source>
</evidence>
<proteinExistence type="inferred from homology"/>
<organism evidence="3 4">
    <name type="scientific">Zooshikella ganghwensis</name>
    <dbReference type="NCBI Taxonomy" id="202772"/>
    <lineage>
        <taxon>Bacteria</taxon>
        <taxon>Pseudomonadati</taxon>
        <taxon>Pseudomonadota</taxon>
        <taxon>Gammaproteobacteria</taxon>
        <taxon>Oceanospirillales</taxon>
        <taxon>Zooshikellaceae</taxon>
        <taxon>Zooshikella</taxon>
    </lineage>
</organism>
<dbReference type="SUPFAM" id="SSF53850">
    <property type="entry name" value="Periplasmic binding protein-like II"/>
    <property type="match status" value="1"/>
</dbReference>